<keyword evidence="4" id="KW-1185">Reference proteome</keyword>
<dbReference type="InterPro" id="IPR014795">
    <property type="entry name" value="TacA_1-like"/>
</dbReference>
<dbReference type="Gene3D" id="1.10.1220.10">
    <property type="entry name" value="Met repressor-like"/>
    <property type="match status" value="1"/>
</dbReference>
<keyword evidence="1" id="KW-1277">Toxin-antitoxin system</keyword>
<dbReference type="OrthoDB" id="5297731at2"/>
<organism evidence="3 4">
    <name type="scientific">Scytonema millei VB511283</name>
    <dbReference type="NCBI Taxonomy" id="1245923"/>
    <lineage>
        <taxon>Bacteria</taxon>
        <taxon>Bacillati</taxon>
        <taxon>Cyanobacteriota</taxon>
        <taxon>Cyanophyceae</taxon>
        <taxon>Nostocales</taxon>
        <taxon>Scytonemataceae</taxon>
        <taxon>Scytonema</taxon>
    </lineage>
</organism>
<dbReference type="RefSeq" id="WP_039717198.1">
    <property type="nucleotide sequence ID" value="NZ_JTJC03000004.1"/>
</dbReference>
<dbReference type="AlphaFoldDB" id="A0A9X5E8P0"/>
<gene>
    <name evidence="3" type="ORF">QH73_0015780</name>
</gene>
<evidence type="ECO:0000256" key="2">
    <source>
        <dbReference type="ARBA" id="ARBA00049988"/>
    </source>
</evidence>
<accession>A0A9X5E8P0</accession>
<protein>
    <submittedName>
        <fullName evidence="3">DUF1778 domain-containing protein</fullName>
    </submittedName>
</protein>
<comment type="caution">
    <text evidence="3">The sequence shown here is derived from an EMBL/GenBank/DDBJ whole genome shotgun (WGS) entry which is preliminary data.</text>
</comment>
<dbReference type="EMBL" id="JTJC03000004">
    <property type="protein sequence ID" value="NHC36087.1"/>
    <property type="molecule type" value="Genomic_DNA"/>
</dbReference>
<evidence type="ECO:0000313" key="3">
    <source>
        <dbReference type="EMBL" id="NHC36087.1"/>
    </source>
</evidence>
<reference evidence="3 4" key="1">
    <citation type="journal article" date="2015" name="Genome Announc.">
        <title>Draft Genome Sequence of the Terrestrial Cyanobacterium Scytonema millei VB511283, Isolated from Eastern India.</title>
        <authorList>
            <person name="Sen D."/>
            <person name="Chandrababunaidu M.M."/>
            <person name="Singh D."/>
            <person name="Sanghi N."/>
            <person name="Ghorai A."/>
            <person name="Mishra G.P."/>
            <person name="Madduluri M."/>
            <person name="Adhikary S.P."/>
            <person name="Tripathy S."/>
        </authorList>
    </citation>
    <scope>NUCLEOTIDE SEQUENCE [LARGE SCALE GENOMIC DNA]</scope>
    <source>
        <strain evidence="3 4">VB511283</strain>
    </source>
</reference>
<dbReference type="SUPFAM" id="SSF47598">
    <property type="entry name" value="Ribbon-helix-helix"/>
    <property type="match status" value="1"/>
</dbReference>
<evidence type="ECO:0000256" key="1">
    <source>
        <dbReference type="ARBA" id="ARBA00022649"/>
    </source>
</evidence>
<dbReference type="PANTHER" id="PTHR35401">
    <property type="entry name" value="COPG FAMILY HELIX-TURN-HELIX PROTEIN-RELATED-RELATED"/>
    <property type="match status" value="1"/>
</dbReference>
<dbReference type="Pfam" id="PF08681">
    <property type="entry name" value="TacA1"/>
    <property type="match status" value="1"/>
</dbReference>
<dbReference type="Proteomes" id="UP000031532">
    <property type="component" value="Unassembled WGS sequence"/>
</dbReference>
<comment type="similarity">
    <text evidence="2">Belongs to the TacA antitoxin family.</text>
</comment>
<dbReference type="PANTHER" id="PTHR35401:SF2">
    <property type="entry name" value="ABC-TYPE TRANSPORT SYSTEM"/>
    <property type="match status" value="1"/>
</dbReference>
<dbReference type="InterPro" id="IPR013321">
    <property type="entry name" value="Arc_rbn_hlx_hlx"/>
</dbReference>
<sequence length="99" mass="10997">MPKRPQNDERVTARVSASVKETLQKAADLSGATLNQFLIQAALKEAQKVLEAERIISITQQDADKIFHSLENPPAANQKLLSAIARHQDFFSESHSTTR</sequence>
<dbReference type="NCBIfam" id="NF041551">
    <property type="entry name" value="YlcI_YnfO_N"/>
    <property type="match status" value="1"/>
</dbReference>
<evidence type="ECO:0000313" key="4">
    <source>
        <dbReference type="Proteomes" id="UP000031532"/>
    </source>
</evidence>
<name>A0A9X5E8P0_9CYAN</name>
<proteinExistence type="inferred from homology"/>
<dbReference type="GO" id="GO:0006355">
    <property type="term" value="P:regulation of DNA-templated transcription"/>
    <property type="evidence" value="ECO:0007669"/>
    <property type="project" value="InterPro"/>
</dbReference>
<dbReference type="InterPro" id="IPR010985">
    <property type="entry name" value="Ribbon_hlx_hlx"/>
</dbReference>
<dbReference type="Gene3D" id="1.20.890.30">
    <property type="entry name" value="VCA0319-like"/>
    <property type="match status" value="1"/>
</dbReference>